<dbReference type="Proteomes" id="UP001501777">
    <property type="component" value="Unassembled WGS sequence"/>
</dbReference>
<evidence type="ECO:0000256" key="1">
    <source>
        <dbReference type="SAM" id="Phobius"/>
    </source>
</evidence>
<reference evidence="2 3" key="1">
    <citation type="journal article" date="2019" name="Int. J. Syst. Evol. Microbiol.">
        <title>The Global Catalogue of Microorganisms (GCM) 10K type strain sequencing project: providing services to taxonomists for standard genome sequencing and annotation.</title>
        <authorList>
            <consortium name="The Broad Institute Genomics Platform"/>
            <consortium name="The Broad Institute Genome Sequencing Center for Infectious Disease"/>
            <person name="Wu L."/>
            <person name="Ma J."/>
        </authorList>
    </citation>
    <scope>NUCLEOTIDE SEQUENCE [LARGE SCALE GENOMIC DNA]</scope>
    <source>
        <strain evidence="2 3">JCM 4395</strain>
    </source>
</reference>
<organism evidence="2 3">
    <name type="scientific">Streptomyces longisporus</name>
    <dbReference type="NCBI Taxonomy" id="1948"/>
    <lineage>
        <taxon>Bacteria</taxon>
        <taxon>Bacillati</taxon>
        <taxon>Actinomycetota</taxon>
        <taxon>Actinomycetes</taxon>
        <taxon>Kitasatosporales</taxon>
        <taxon>Streptomycetaceae</taxon>
        <taxon>Streptomyces</taxon>
    </lineage>
</organism>
<comment type="caution">
    <text evidence="2">The sequence shown here is derived from an EMBL/GenBank/DDBJ whole genome shotgun (WGS) entry which is preliminary data.</text>
</comment>
<keyword evidence="1" id="KW-0812">Transmembrane</keyword>
<keyword evidence="1" id="KW-0472">Membrane</keyword>
<feature type="transmembrane region" description="Helical" evidence="1">
    <location>
        <begin position="44"/>
        <end position="62"/>
    </location>
</feature>
<dbReference type="RefSeq" id="WP_344407011.1">
    <property type="nucleotide sequence ID" value="NZ_BAAASG010000036.1"/>
</dbReference>
<evidence type="ECO:0000313" key="2">
    <source>
        <dbReference type="EMBL" id="GAA2523682.1"/>
    </source>
</evidence>
<protein>
    <submittedName>
        <fullName evidence="2">Uncharacterized protein</fullName>
    </submittedName>
</protein>
<keyword evidence="1" id="KW-1133">Transmembrane helix</keyword>
<name>A0ABN3NJ61_STRLO</name>
<accession>A0ABN3NJ61</accession>
<evidence type="ECO:0000313" key="3">
    <source>
        <dbReference type="Proteomes" id="UP001501777"/>
    </source>
</evidence>
<keyword evidence="3" id="KW-1185">Reference proteome</keyword>
<dbReference type="EMBL" id="BAAASG010000036">
    <property type="protein sequence ID" value="GAA2523682.1"/>
    <property type="molecule type" value="Genomic_DNA"/>
</dbReference>
<gene>
    <name evidence="2" type="ORF">GCM10010276_88640</name>
</gene>
<sequence>MHGRRRPATPRSRPARTATAAATVLLLAPSPAGRTVLTYAGACLLLLLALTAVLALGAAYAPTPAHRAAARRTLHLLLRLAPWYPDHP</sequence>
<proteinExistence type="predicted"/>